<dbReference type="InterPro" id="IPR000847">
    <property type="entry name" value="LysR_HTH_N"/>
</dbReference>
<dbReference type="PROSITE" id="PS50931">
    <property type="entry name" value="HTH_LYSR"/>
    <property type="match status" value="1"/>
</dbReference>
<organism evidence="6 7">
    <name type="scientific">Sphingomonas immobilis</name>
    <dbReference type="NCBI Taxonomy" id="3063997"/>
    <lineage>
        <taxon>Bacteria</taxon>
        <taxon>Pseudomonadati</taxon>
        <taxon>Pseudomonadota</taxon>
        <taxon>Alphaproteobacteria</taxon>
        <taxon>Sphingomonadales</taxon>
        <taxon>Sphingomonadaceae</taxon>
        <taxon>Sphingomonas</taxon>
    </lineage>
</organism>
<evidence type="ECO:0000259" key="5">
    <source>
        <dbReference type="PROSITE" id="PS50931"/>
    </source>
</evidence>
<evidence type="ECO:0000313" key="6">
    <source>
        <dbReference type="EMBL" id="MDO7842143.1"/>
    </source>
</evidence>
<feature type="domain" description="HTH lysR-type" evidence="5">
    <location>
        <begin position="1"/>
        <end position="53"/>
    </location>
</feature>
<protein>
    <submittedName>
        <fullName evidence="6">LysR family transcriptional regulator</fullName>
    </submittedName>
</protein>
<dbReference type="PRINTS" id="PR00039">
    <property type="entry name" value="HTHLYSR"/>
</dbReference>
<evidence type="ECO:0000256" key="2">
    <source>
        <dbReference type="ARBA" id="ARBA00023015"/>
    </source>
</evidence>
<keyword evidence="2" id="KW-0805">Transcription regulation</keyword>
<dbReference type="Pfam" id="PF00126">
    <property type="entry name" value="HTH_1"/>
    <property type="match status" value="1"/>
</dbReference>
<evidence type="ECO:0000256" key="4">
    <source>
        <dbReference type="ARBA" id="ARBA00023163"/>
    </source>
</evidence>
<reference evidence="6" key="1">
    <citation type="submission" date="2023-07" db="EMBL/GenBank/DDBJ databases">
        <authorList>
            <person name="Kim M.K."/>
        </authorList>
    </citation>
    <scope>NUCLEOTIDE SEQUENCE</scope>
    <source>
        <strain evidence="6">CA1-15</strain>
    </source>
</reference>
<dbReference type="Proteomes" id="UP001176468">
    <property type="component" value="Unassembled WGS sequence"/>
</dbReference>
<evidence type="ECO:0000256" key="1">
    <source>
        <dbReference type="ARBA" id="ARBA00009437"/>
    </source>
</evidence>
<dbReference type="InterPro" id="IPR036388">
    <property type="entry name" value="WH-like_DNA-bd_sf"/>
</dbReference>
<comment type="similarity">
    <text evidence="1">Belongs to the LysR transcriptional regulatory family.</text>
</comment>
<dbReference type="PANTHER" id="PTHR30346:SF0">
    <property type="entry name" value="HCA OPERON TRANSCRIPTIONAL ACTIVATOR HCAR"/>
    <property type="match status" value="1"/>
</dbReference>
<comment type="caution">
    <text evidence="6">The sequence shown here is derived from an EMBL/GenBank/DDBJ whole genome shotgun (WGS) entry which is preliminary data.</text>
</comment>
<dbReference type="SUPFAM" id="SSF53850">
    <property type="entry name" value="Periplasmic binding protein-like II"/>
    <property type="match status" value="1"/>
</dbReference>
<dbReference type="InterPro" id="IPR005119">
    <property type="entry name" value="LysR_subst-bd"/>
</dbReference>
<gene>
    <name evidence="6" type="ORF">Q5H94_07385</name>
</gene>
<sequence length="300" mass="33417">MRHLVAVAEEMHFGRAAQRLNMAQPPLSQSIKRLEDYLGVQLLERSRSGLSVTPAGQVFVEEARRTLMQADLTRAVTLRAAQSNATQVHVSFIGPAMFRLLPPVVLRHHQMRKEIEIRLSQESSPKQMVGIMQGRYDVAFIHPSTDLIEGGDAMMVERCRFVAAIPEDWPLARQESVSLREVGEQPLIMAPQREAPGRVSEQLTAFRDIGVSPRVVQESMQTHSTLSLVAARLGCALAMETAAETGVRGVAFRPIHDLPGNLRWETAMVWHPQHISSAAKLFISDIKAYVAEHPELIARD</sequence>
<dbReference type="Gene3D" id="1.10.10.10">
    <property type="entry name" value="Winged helix-like DNA-binding domain superfamily/Winged helix DNA-binding domain"/>
    <property type="match status" value="1"/>
</dbReference>
<dbReference type="Pfam" id="PF03466">
    <property type="entry name" value="LysR_substrate"/>
    <property type="match status" value="1"/>
</dbReference>
<dbReference type="SUPFAM" id="SSF46785">
    <property type="entry name" value="Winged helix' DNA-binding domain"/>
    <property type="match status" value="1"/>
</dbReference>
<keyword evidence="3" id="KW-0238">DNA-binding</keyword>
<name>A0ABT8ZX71_9SPHN</name>
<evidence type="ECO:0000256" key="3">
    <source>
        <dbReference type="ARBA" id="ARBA00023125"/>
    </source>
</evidence>
<dbReference type="EMBL" id="JAUQSZ010000004">
    <property type="protein sequence ID" value="MDO7842143.1"/>
    <property type="molecule type" value="Genomic_DNA"/>
</dbReference>
<dbReference type="PANTHER" id="PTHR30346">
    <property type="entry name" value="TRANSCRIPTIONAL DUAL REGULATOR HCAR-RELATED"/>
    <property type="match status" value="1"/>
</dbReference>
<proteinExistence type="inferred from homology"/>
<accession>A0ABT8ZX71</accession>
<evidence type="ECO:0000313" key="7">
    <source>
        <dbReference type="Proteomes" id="UP001176468"/>
    </source>
</evidence>
<keyword evidence="7" id="KW-1185">Reference proteome</keyword>
<dbReference type="CDD" id="cd08414">
    <property type="entry name" value="PBP2_LTTR_aromatics_like"/>
    <property type="match status" value="1"/>
</dbReference>
<dbReference type="InterPro" id="IPR036390">
    <property type="entry name" value="WH_DNA-bd_sf"/>
</dbReference>
<keyword evidence="4" id="KW-0804">Transcription</keyword>
<dbReference type="Gene3D" id="3.40.190.10">
    <property type="entry name" value="Periplasmic binding protein-like II"/>
    <property type="match status" value="2"/>
</dbReference>